<feature type="region of interest" description="Disordered" evidence="2">
    <location>
        <begin position="623"/>
        <end position="646"/>
    </location>
</feature>
<protein>
    <recommendedName>
        <fullName evidence="7">RNA polymerase II assembly factor Rtp1 C-terminal domain-containing protein</fullName>
    </recommendedName>
</protein>
<evidence type="ECO:0000256" key="2">
    <source>
        <dbReference type="SAM" id="MobiDB-lite"/>
    </source>
</evidence>
<gene>
    <name evidence="5" type="primary">SUVZ13G3170</name>
    <name evidence="5" type="ORF">SUVZ_13G3170</name>
</gene>
<feature type="compositionally biased region" description="Acidic residues" evidence="2">
    <location>
        <begin position="630"/>
        <end position="646"/>
    </location>
</feature>
<name>A0ABN8WMI8_SACUV</name>
<reference evidence="5" key="1">
    <citation type="submission" date="2022-10" db="EMBL/GenBank/DDBJ databases">
        <authorList>
            <person name="Byrne P K."/>
        </authorList>
    </citation>
    <scope>NUCLEOTIDE SEQUENCE</scope>
    <source>
        <strain evidence="5">ZP964</strain>
    </source>
</reference>
<feature type="domain" description="RNA polymerase II assembly factor Rtp1 C-terminal" evidence="3">
    <location>
        <begin position="942"/>
        <end position="975"/>
    </location>
</feature>
<comment type="similarity">
    <text evidence="1">Belongs to the Tango6 family.</text>
</comment>
<evidence type="ECO:0008006" key="7">
    <source>
        <dbReference type="Google" id="ProtNLM"/>
    </source>
</evidence>
<dbReference type="EMBL" id="OX365940">
    <property type="protein sequence ID" value="CAI4049992.1"/>
    <property type="molecule type" value="Genomic_DNA"/>
</dbReference>
<proteinExistence type="inferred from homology"/>
<dbReference type="PANTHER" id="PTHR20959:SF1">
    <property type="entry name" value="TRANSPORT AND GOLGI ORGANIZATION PROTEIN 6 HOMOLOG"/>
    <property type="match status" value="1"/>
</dbReference>
<dbReference type="InterPro" id="IPR019451">
    <property type="entry name" value="Rtp1_C1"/>
</dbReference>
<dbReference type="InterPro" id="IPR039600">
    <property type="entry name" value="TANGO6/Rtp1"/>
</dbReference>
<evidence type="ECO:0000313" key="6">
    <source>
        <dbReference type="Proteomes" id="UP001162085"/>
    </source>
</evidence>
<dbReference type="Proteomes" id="UP001162085">
    <property type="component" value="Chromosome 13"/>
</dbReference>
<feature type="domain" description="RNA polymerase II assembly factor Rtp1 C-terminal" evidence="4">
    <location>
        <begin position="728"/>
        <end position="835"/>
    </location>
</feature>
<dbReference type="InterPro" id="IPR016024">
    <property type="entry name" value="ARM-type_fold"/>
</dbReference>
<evidence type="ECO:0000256" key="1">
    <source>
        <dbReference type="ARBA" id="ARBA00005724"/>
    </source>
</evidence>
<evidence type="ECO:0000313" key="5">
    <source>
        <dbReference type="EMBL" id="CAI4049992.1"/>
    </source>
</evidence>
<evidence type="ECO:0000259" key="4">
    <source>
        <dbReference type="Pfam" id="PF10363"/>
    </source>
</evidence>
<keyword evidence="6" id="KW-1185">Reference proteome</keyword>
<organism evidence="5 6">
    <name type="scientific">Saccharomyces uvarum</name>
    <name type="common">Yeast</name>
    <name type="synonym">Saccharomyces bayanus var. uvarum</name>
    <dbReference type="NCBI Taxonomy" id="230603"/>
    <lineage>
        <taxon>Eukaryota</taxon>
        <taxon>Fungi</taxon>
        <taxon>Dikarya</taxon>
        <taxon>Ascomycota</taxon>
        <taxon>Saccharomycotina</taxon>
        <taxon>Saccharomycetes</taxon>
        <taxon>Saccharomycetales</taxon>
        <taxon>Saccharomycetaceae</taxon>
        <taxon>Saccharomyces</taxon>
    </lineage>
</organism>
<sequence length="983" mass="112463">MSEEKPHKISIIDILNKKPQLTEKTPLDDFFEDLDDNIITPINNFEFDSASHTSVYQALKCSDNNGFVVMLLQYFKLLHIQVLDQQKTLIQNKSDLLPISLHDMKYVDELINLLILHGIDANLSPMIKIPFDSKRLNAFRKGDKSTQYETPSSHTINSDTLSLVITVFYEILTNETSSDYLKNIILKGNAYANIFLGLLSLHLQQPNHFSSQMITKLETSQETYALFGMYTLLVETIQDAKVRELILLKLTTLSLRRPENGLISLVDFILGVRDAEDIDIEKFNRVYQILMSKPKTMTNLQYLTELFKQIYDGLTFVNRPILVTCLNGLILKFYMRNKRIVHDFLFQKINSVIFNCPLLDHSAKELNNTMNVLISLSKNSSTDLLNDLVTFNPNANGASGQFFLNLWIYSLFLKKNQKINPLKINELSISDDKNQNSENVPEEPFSNYYQVVLSLLKSLIIVTENYQILNLLSLNLVNFEHEKWKFLIDLDTQLPYVSVKGPSTVELLSKNVSKNIEISQFFHDMDLAVDLFMEFLVLLNDEEQLKNLFLEILKRWVHHAKETGKNSSADPDSISDVADNALILMDLKLLERMNDQFKSNIVNKSKDVLIVIDQLIDIVQGKDETQEKEVDSDDDEEEEVAEELDPTENSAVKIILQLLSTVLSESSSSTLSQNSHTLKSISKKLQSLNPKVPEAKTLLASMDRVLVTKHTTKADGDTETDIDMDTLDKAMTNLNDPLVPIKSHGLVKLRHLVEKKSKVITVKKVLHIHLDYLKNSDPFIYLNVIKGLTTLCEIDPETTLAPLVEFYANKRNKNKLDNVLKVGEVFINYIRSQNQLFQGKFAHLIIDTCLDIVRPNDKTPLDNRWRMSSMSILGMCLQVNAKGLPERIHDMLDCAFGILQLEQPRNHPEGKDDSFLMRRSAVHLIHDLLYSTGLDMLPPEYNYDKLKTLLSYVHDQDEDYLVCEQVSRLLTVLNELFTSSLHV</sequence>
<dbReference type="InterPro" id="IPR019414">
    <property type="entry name" value="Rtp1_C2"/>
</dbReference>
<dbReference type="Pfam" id="PF10363">
    <property type="entry name" value="RTP1_C1"/>
    <property type="match status" value="1"/>
</dbReference>
<dbReference type="SUPFAM" id="SSF48371">
    <property type="entry name" value="ARM repeat"/>
    <property type="match status" value="1"/>
</dbReference>
<accession>A0ABN8WMI8</accession>
<evidence type="ECO:0000259" key="3">
    <source>
        <dbReference type="Pfam" id="PF10304"/>
    </source>
</evidence>
<dbReference type="Pfam" id="PF10304">
    <property type="entry name" value="RTP1_C2"/>
    <property type="match status" value="1"/>
</dbReference>
<dbReference type="PANTHER" id="PTHR20959">
    <property type="entry name" value="TRANSPORT AND GOLGI ORGANIZATION PROTEIN 6 FAMILY MEMBER"/>
    <property type="match status" value="1"/>
</dbReference>